<evidence type="ECO:0000259" key="1">
    <source>
        <dbReference type="Pfam" id="PF01266"/>
    </source>
</evidence>
<dbReference type="OrthoDB" id="429143at2759"/>
<dbReference type="InterPro" id="IPR006076">
    <property type="entry name" value="FAD-dep_OxRdtase"/>
</dbReference>
<dbReference type="SUPFAM" id="SSF51971">
    <property type="entry name" value="Nucleotide-binding domain"/>
    <property type="match status" value="1"/>
</dbReference>
<dbReference type="Pfam" id="PF01266">
    <property type="entry name" value="DAO"/>
    <property type="match status" value="1"/>
</dbReference>
<sequence length="480" mass="52508">MSTFPVPLNLLADAQLALTQPTEYPPASLPVPNPTKSYWLHGESGVNPLASEGSEGPLTADADICVIGAGITGVSTAYHLSKLVRNPVRPLKVVILEARDFCSGATGRNGGHLTSRAFIDFHEYALKYGQEEAVKSMAIENHTINRIIDLIRADGVEDEVDLVVGGHISLVLTNEEMANAKADYEAAKAAGLDLSQVKWIDKDEMQSKLGTSFEGIYVPGHNLWPLKLVTHLFRSAQNEETKLTLHIHTRTPVTSIKSLDFQSTDPLARRWNIATSRGSISCSYVVHATNAYASHLLPHMHGPGGIIPTRGQVVGVRANVPVEELTRLSWTANADFEYWFPRPVKSESEHPLVILGGGREAVGPGFETYISDDSSLEPIVSKALRKYLPHLFPGKYAEDREPEMEWSGIMGFTAIGDPFVGPVGQGYEGQYICAGYSGHGMPKAFSCAEVVAQMILAEISGNPWSPPEWLPKRYLTWEKR</sequence>
<keyword evidence="3" id="KW-1185">Reference proteome</keyword>
<proteinExistence type="predicted"/>
<dbReference type="InterPro" id="IPR036188">
    <property type="entry name" value="FAD/NAD-bd_sf"/>
</dbReference>
<evidence type="ECO:0000313" key="3">
    <source>
        <dbReference type="Proteomes" id="UP000305948"/>
    </source>
</evidence>
<evidence type="ECO:0000313" key="2">
    <source>
        <dbReference type="EMBL" id="TFK48504.1"/>
    </source>
</evidence>
<dbReference type="Gene3D" id="3.50.50.60">
    <property type="entry name" value="FAD/NAD(P)-binding domain"/>
    <property type="match status" value="1"/>
</dbReference>
<protein>
    <submittedName>
        <fullName evidence="2">FAD dependent oxidoreductase</fullName>
    </submittedName>
</protein>
<dbReference type="Gene3D" id="3.30.9.10">
    <property type="entry name" value="D-Amino Acid Oxidase, subunit A, domain 2"/>
    <property type="match status" value="1"/>
</dbReference>
<dbReference type="PANTHER" id="PTHR13847:SF260">
    <property type="entry name" value="FAD DEPENDENT OXIDOREDUCTASE DOMAIN-CONTAINING PROTEIN"/>
    <property type="match status" value="1"/>
</dbReference>
<gene>
    <name evidence="2" type="ORF">OE88DRAFT_1664355</name>
</gene>
<reference evidence="2 3" key="1">
    <citation type="journal article" date="2019" name="Nat. Ecol. Evol.">
        <title>Megaphylogeny resolves global patterns of mushroom evolution.</title>
        <authorList>
            <person name="Varga T."/>
            <person name="Krizsan K."/>
            <person name="Foldi C."/>
            <person name="Dima B."/>
            <person name="Sanchez-Garcia M."/>
            <person name="Sanchez-Ramirez S."/>
            <person name="Szollosi G.J."/>
            <person name="Szarkandi J.G."/>
            <person name="Papp V."/>
            <person name="Albert L."/>
            <person name="Andreopoulos W."/>
            <person name="Angelini C."/>
            <person name="Antonin V."/>
            <person name="Barry K.W."/>
            <person name="Bougher N.L."/>
            <person name="Buchanan P."/>
            <person name="Buyck B."/>
            <person name="Bense V."/>
            <person name="Catcheside P."/>
            <person name="Chovatia M."/>
            <person name="Cooper J."/>
            <person name="Damon W."/>
            <person name="Desjardin D."/>
            <person name="Finy P."/>
            <person name="Geml J."/>
            <person name="Haridas S."/>
            <person name="Hughes K."/>
            <person name="Justo A."/>
            <person name="Karasinski D."/>
            <person name="Kautmanova I."/>
            <person name="Kiss B."/>
            <person name="Kocsube S."/>
            <person name="Kotiranta H."/>
            <person name="LaButti K.M."/>
            <person name="Lechner B.E."/>
            <person name="Liimatainen K."/>
            <person name="Lipzen A."/>
            <person name="Lukacs Z."/>
            <person name="Mihaltcheva S."/>
            <person name="Morgado L.N."/>
            <person name="Niskanen T."/>
            <person name="Noordeloos M.E."/>
            <person name="Ohm R.A."/>
            <person name="Ortiz-Santana B."/>
            <person name="Ovrebo C."/>
            <person name="Racz N."/>
            <person name="Riley R."/>
            <person name="Savchenko A."/>
            <person name="Shiryaev A."/>
            <person name="Soop K."/>
            <person name="Spirin V."/>
            <person name="Szebenyi C."/>
            <person name="Tomsovsky M."/>
            <person name="Tulloss R.E."/>
            <person name="Uehling J."/>
            <person name="Grigoriev I.V."/>
            <person name="Vagvolgyi C."/>
            <person name="Papp T."/>
            <person name="Martin F.M."/>
            <person name="Miettinen O."/>
            <person name="Hibbett D.S."/>
            <person name="Nagy L.G."/>
        </authorList>
    </citation>
    <scope>NUCLEOTIDE SEQUENCE [LARGE SCALE GENOMIC DNA]</scope>
    <source>
        <strain evidence="2 3">OMC1185</strain>
    </source>
</reference>
<name>A0A5C3MT04_9AGAM</name>
<dbReference type="AlphaFoldDB" id="A0A5C3MT04"/>
<dbReference type="STRING" id="5364.A0A5C3MT04"/>
<dbReference type="Proteomes" id="UP000305948">
    <property type="component" value="Unassembled WGS sequence"/>
</dbReference>
<organism evidence="2 3">
    <name type="scientific">Heliocybe sulcata</name>
    <dbReference type="NCBI Taxonomy" id="5364"/>
    <lineage>
        <taxon>Eukaryota</taxon>
        <taxon>Fungi</taxon>
        <taxon>Dikarya</taxon>
        <taxon>Basidiomycota</taxon>
        <taxon>Agaricomycotina</taxon>
        <taxon>Agaricomycetes</taxon>
        <taxon>Gloeophyllales</taxon>
        <taxon>Gloeophyllaceae</taxon>
        <taxon>Heliocybe</taxon>
    </lineage>
</organism>
<accession>A0A5C3MT04</accession>
<feature type="domain" description="FAD dependent oxidoreductase" evidence="1">
    <location>
        <begin position="63"/>
        <end position="454"/>
    </location>
</feature>
<dbReference type="EMBL" id="ML213519">
    <property type="protein sequence ID" value="TFK48504.1"/>
    <property type="molecule type" value="Genomic_DNA"/>
</dbReference>
<dbReference type="PANTHER" id="PTHR13847">
    <property type="entry name" value="SARCOSINE DEHYDROGENASE-RELATED"/>
    <property type="match status" value="1"/>
</dbReference>
<dbReference type="GO" id="GO:0005737">
    <property type="term" value="C:cytoplasm"/>
    <property type="evidence" value="ECO:0007669"/>
    <property type="project" value="TreeGrafter"/>
</dbReference>